<dbReference type="FunFam" id="3.40.50.300:FF:000575">
    <property type="entry name" value="ATP-dependent helicase hrpA"/>
    <property type="match status" value="1"/>
</dbReference>
<dbReference type="Proteomes" id="UP000537130">
    <property type="component" value="Unassembled WGS sequence"/>
</dbReference>
<dbReference type="NCBIfam" id="NF008348">
    <property type="entry name" value="PRK11131.1"/>
    <property type="match status" value="1"/>
</dbReference>
<proteinExistence type="predicted"/>
<dbReference type="Pfam" id="PF04408">
    <property type="entry name" value="WHD_HA2"/>
    <property type="match status" value="1"/>
</dbReference>
<dbReference type="InterPro" id="IPR007502">
    <property type="entry name" value="Helicase-assoc_dom"/>
</dbReference>
<gene>
    <name evidence="7" type="ORF">FHR99_000943</name>
</gene>
<dbReference type="PROSITE" id="PS51194">
    <property type="entry name" value="HELICASE_CTER"/>
    <property type="match status" value="1"/>
</dbReference>
<dbReference type="GO" id="GO:0003724">
    <property type="term" value="F:RNA helicase activity"/>
    <property type="evidence" value="ECO:0007669"/>
    <property type="project" value="UniProtKB-EC"/>
</dbReference>
<dbReference type="InterPro" id="IPR014001">
    <property type="entry name" value="Helicase_ATP-bd"/>
</dbReference>
<evidence type="ECO:0000256" key="1">
    <source>
        <dbReference type="ARBA" id="ARBA00022741"/>
    </source>
</evidence>
<dbReference type="RefSeq" id="WP_183409386.1">
    <property type="nucleotide sequence ID" value="NZ_JACHWY010000001.1"/>
</dbReference>
<keyword evidence="8" id="KW-1185">Reference proteome</keyword>
<dbReference type="SMART" id="SM00487">
    <property type="entry name" value="DEXDc"/>
    <property type="match status" value="1"/>
</dbReference>
<organism evidence="7 8">
    <name type="scientific">Litorivivens lipolytica</name>
    <dbReference type="NCBI Taxonomy" id="1524264"/>
    <lineage>
        <taxon>Bacteria</taxon>
        <taxon>Pseudomonadati</taxon>
        <taxon>Pseudomonadota</taxon>
        <taxon>Gammaproteobacteria</taxon>
        <taxon>Litorivivens</taxon>
    </lineage>
</organism>
<dbReference type="Gene3D" id="1.20.120.1080">
    <property type="match status" value="1"/>
</dbReference>
<dbReference type="CDD" id="cd18791">
    <property type="entry name" value="SF2_C_RHA"/>
    <property type="match status" value="1"/>
</dbReference>
<evidence type="ECO:0000256" key="4">
    <source>
        <dbReference type="ARBA" id="ARBA00022840"/>
    </source>
</evidence>
<dbReference type="EMBL" id="JACHWY010000001">
    <property type="protein sequence ID" value="MBB3046707.1"/>
    <property type="molecule type" value="Genomic_DNA"/>
</dbReference>
<evidence type="ECO:0000313" key="8">
    <source>
        <dbReference type="Proteomes" id="UP000537130"/>
    </source>
</evidence>
<dbReference type="Pfam" id="PF21010">
    <property type="entry name" value="HA2_C"/>
    <property type="match status" value="1"/>
</dbReference>
<dbReference type="Pfam" id="PF07717">
    <property type="entry name" value="OB_NTP_bind"/>
    <property type="match status" value="1"/>
</dbReference>
<evidence type="ECO:0000256" key="3">
    <source>
        <dbReference type="ARBA" id="ARBA00022806"/>
    </source>
</evidence>
<dbReference type="GO" id="GO:0005524">
    <property type="term" value="F:ATP binding"/>
    <property type="evidence" value="ECO:0007669"/>
    <property type="project" value="UniProtKB-KW"/>
</dbReference>
<dbReference type="InterPro" id="IPR003593">
    <property type="entry name" value="AAA+_ATPase"/>
</dbReference>
<sequence>MPNTQPDNQLHTLWRADEPKLRRLQRDIHKRARQGKPVDRLQAKYDELLTLSRGKVLQRQQSRPDVSYPDLPVAREVERIRAALNEHQVIVVAGETGSGKTTQLPKLCLEAGRGLHGLIGHTQPRRLAARTVAQRIASELHTELGAAVGYQVRFVDQVSDATYIKLMTDGILLAEIQHDPYLNRYDTLIIDEAHERSLNIDFLLGYLKLLLPKRPDLKVIITSATIDVERFSKHFDNAPVIEVSGRTYPVEIRYRPLEELSPELDQAEAIDQALQELDAEGGRRQGDVLVFLSGEREIRAAAKQLRRSSLMGLEVLPLYARLSAKEQQRIFDEGGRRGWRIVLATNVAETSLTVPGIRFVIDTGTARISRYSYRSKVQRLPIEPISQASANQRAGRCGRIAPGVCVRLYSEEDFQSRPEFTEPEVQRTNLASVILQMLNMRLGSIEDFPFVDAPDRRFINDGYKLLEELAAVDKGELTPLGKTLVRMPVDPRMARILQAASSQGCLQEALIVVSALSIQDPRERPADKQQAADEKHRRFTDKESDFAAFVNLWNYLEEQRQELSNNQFRKLCQREFIAPSRAQEWRELHWQLKLLCRDNGWTFNREPVDHQTLHRAILAGFLSHVAKKDEQHWYRGTRNRKLRIFPGSGLFKKNPSWIVAAELAETSQLFARCVARIEPEWIPGINDSILKYQYFEPHWQARAGRVSAYRQTSLYGLVIQDRQRVNFGAIDPVLAREIMIRSALVEGQYRGKAAFFAHNKAAINKVLELESKLRRRDLLISDDAMFAFYDRRLPAHIVSSKHLESWLKQASEAERTALNMTDDDVLAVSQDRKDVNQFPDTWRWGELRLPLRYRFEPGHQGDGVTLVVPLALLNRVPDYFPEWLVPGLLEDKCVALVKALPKQWRKKLMPIPVTVGKALATMESGDQPLSLSLAGALKKVVGEDIPPDLWRGDLLDSFYLMNFQVVDDRGKVIAESRDLQDLKKRYGDESAARLQAESEHSAEQQILTEWTLESLPQKKRIRQGGAEVTAYPALVDRGDAVELTLLDTAEEADSQSRRGVVRLLTLQLIRQLKPWRDSLLRSNAEQLQLAALGAQRKDWVEDIIEAAVYQTFVQGQALPRSREDYAAVVAKTGLDANIKQVAELAQQILEHAASARRALKKLTQLTWIETVSDIREQLDALLFKGFLRLLPLERLEQYPRYLLAIGQRLDRLEGQYQRERQLLIGLRNLTEPLWRTISPDKQASEPVDSRLIEYRWLLEEYRVSLYAQTLGTKAPVSEKRLKTLWREIELSRAPRV</sequence>
<dbReference type="FunFam" id="1.20.120.1080:FF:000005">
    <property type="entry name" value="ATP-dependent helicase HrpA"/>
    <property type="match status" value="1"/>
</dbReference>
<dbReference type="InterPro" id="IPR010222">
    <property type="entry name" value="RNA_helicase_HrpA"/>
</dbReference>
<evidence type="ECO:0000259" key="6">
    <source>
        <dbReference type="PROSITE" id="PS51194"/>
    </source>
</evidence>
<dbReference type="SUPFAM" id="SSF52540">
    <property type="entry name" value="P-loop containing nucleoside triphosphate hydrolases"/>
    <property type="match status" value="1"/>
</dbReference>
<keyword evidence="3 7" id="KW-0347">Helicase</keyword>
<dbReference type="PANTHER" id="PTHR18934:SF99">
    <property type="entry name" value="ATP-DEPENDENT RNA HELICASE DHX37-RELATED"/>
    <property type="match status" value="1"/>
</dbReference>
<protein>
    <submittedName>
        <fullName evidence="7">ATP-dependent helicase HrpA</fullName>
        <ecNumber evidence="7">3.6.4.13</ecNumber>
    </submittedName>
</protein>
<dbReference type="Pfam" id="PF11898">
    <property type="entry name" value="DUF3418"/>
    <property type="match status" value="1"/>
</dbReference>
<comment type="caution">
    <text evidence="7">The sequence shown here is derived from an EMBL/GenBank/DDBJ whole genome shotgun (WGS) entry which is preliminary data.</text>
</comment>
<dbReference type="EC" id="3.6.4.13" evidence="7"/>
<dbReference type="GO" id="GO:0016787">
    <property type="term" value="F:hydrolase activity"/>
    <property type="evidence" value="ECO:0007669"/>
    <property type="project" value="UniProtKB-KW"/>
</dbReference>
<name>A0A7W4W4G6_9GAMM</name>
<evidence type="ECO:0000256" key="2">
    <source>
        <dbReference type="ARBA" id="ARBA00022801"/>
    </source>
</evidence>
<evidence type="ECO:0000259" key="5">
    <source>
        <dbReference type="PROSITE" id="PS51192"/>
    </source>
</evidence>
<dbReference type="InterPro" id="IPR011545">
    <property type="entry name" value="DEAD/DEAH_box_helicase_dom"/>
</dbReference>
<dbReference type="InterPro" id="IPR011709">
    <property type="entry name" value="DEAD-box_helicase_OB_fold"/>
</dbReference>
<keyword evidence="1" id="KW-0547">Nucleotide-binding</keyword>
<dbReference type="Pfam" id="PF00271">
    <property type="entry name" value="Helicase_C"/>
    <property type="match status" value="1"/>
</dbReference>
<dbReference type="Pfam" id="PF00270">
    <property type="entry name" value="DEAD"/>
    <property type="match status" value="1"/>
</dbReference>
<feature type="domain" description="Helicase C-terminal" evidence="6">
    <location>
        <begin position="269"/>
        <end position="441"/>
    </location>
</feature>
<dbReference type="SMART" id="SM00382">
    <property type="entry name" value="AAA"/>
    <property type="match status" value="1"/>
</dbReference>
<keyword evidence="2 7" id="KW-0378">Hydrolase</keyword>
<dbReference type="InterPro" id="IPR027417">
    <property type="entry name" value="P-loop_NTPase"/>
</dbReference>
<dbReference type="InterPro" id="IPR024590">
    <property type="entry name" value="HrpA_C"/>
</dbReference>
<dbReference type="NCBIfam" id="TIGR01967">
    <property type="entry name" value="DEAH_box_HrpA"/>
    <property type="match status" value="1"/>
</dbReference>
<reference evidence="7 8" key="1">
    <citation type="submission" date="2020-08" db="EMBL/GenBank/DDBJ databases">
        <title>Genomic Encyclopedia of Type Strains, Phase III (KMG-III): the genomes of soil and plant-associated and newly described type strains.</title>
        <authorList>
            <person name="Whitman W."/>
        </authorList>
    </citation>
    <scope>NUCLEOTIDE SEQUENCE [LARGE SCALE GENOMIC DNA]</scope>
    <source>
        <strain evidence="7 8">CECT 8654</strain>
    </source>
</reference>
<dbReference type="PROSITE" id="PS51192">
    <property type="entry name" value="HELICASE_ATP_BIND_1"/>
    <property type="match status" value="1"/>
</dbReference>
<dbReference type="SMART" id="SM00847">
    <property type="entry name" value="HA2"/>
    <property type="match status" value="1"/>
</dbReference>
<dbReference type="Gene3D" id="3.40.50.300">
    <property type="entry name" value="P-loop containing nucleotide triphosphate hydrolases"/>
    <property type="match status" value="2"/>
</dbReference>
<dbReference type="SMART" id="SM00490">
    <property type="entry name" value="HELICc"/>
    <property type="match status" value="1"/>
</dbReference>
<dbReference type="PANTHER" id="PTHR18934">
    <property type="entry name" value="ATP-DEPENDENT RNA HELICASE"/>
    <property type="match status" value="1"/>
</dbReference>
<dbReference type="InterPro" id="IPR048333">
    <property type="entry name" value="HA2_WH"/>
</dbReference>
<evidence type="ECO:0000313" key="7">
    <source>
        <dbReference type="EMBL" id="MBB3046707.1"/>
    </source>
</evidence>
<dbReference type="InterPro" id="IPR001650">
    <property type="entry name" value="Helicase_C-like"/>
</dbReference>
<dbReference type="GO" id="GO:0003723">
    <property type="term" value="F:RNA binding"/>
    <property type="evidence" value="ECO:0007669"/>
    <property type="project" value="TreeGrafter"/>
</dbReference>
<accession>A0A7W4W4G6</accession>
<feature type="domain" description="Helicase ATP-binding" evidence="5">
    <location>
        <begin position="81"/>
        <end position="244"/>
    </location>
</feature>
<keyword evidence="4" id="KW-0067">ATP-binding</keyword>